<organism evidence="8 9">
    <name type="scientific">Nocardia mangyaensis</name>
    <dbReference type="NCBI Taxonomy" id="2213200"/>
    <lineage>
        <taxon>Bacteria</taxon>
        <taxon>Bacillati</taxon>
        <taxon>Actinomycetota</taxon>
        <taxon>Actinomycetes</taxon>
        <taxon>Mycobacteriales</taxon>
        <taxon>Nocardiaceae</taxon>
        <taxon>Nocardia</taxon>
    </lineage>
</organism>
<evidence type="ECO:0000256" key="1">
    <source>
        <dbReference type="ARBA" id="ARBA00004651"/>
    </source>
</evidence>
<evidence type="ECO:0000256" key="4">
    <source>
        <dbReference type="ARBA" id="ARBA00023136"/>
    </source>
</evidence>
<dbReference type="PANTHER" id="PTHR42718:SF42">
    <property type="entry name" value="EXPORT PROTEIN"/>
    <property type="match status" value="1"/>
</dbReference>
<dbReference type="RefSeq" id="WP_071930212.1">
    <property type="nucleotide sequence ID" value="NZ_CP018082.1"/>
</dbReference>
<feature type="transmembrane region" description="Helical" evidence="6">
    <location>
        <begin position="87"/>
        <end position="105"/>
    </location>
</feature>
<evidence type="ECO:0000256" key="5">
    <source>
        <dbReference type="SAM" id="MobiDB-lite"/>
    </source>
</evidence>
<keyword evidence="3 6" id="KW-1133">Transmembrane helix</keyword>
<feature type="transmembrane region" description="Helical" evidence="6">
    <location>
        <begin position="55"/>
        <end position="75"/>
    </location>
</feature>
<protein>
    <submittedName>
        <fullName evidence="8">MFS transporter</fullName>
    </submittedName>
</protein>
<dbReference type="PROSITE" id="PS50850">
    <property type="entry name" value="MFS"/>
    <property type="match status" value="1"/>
</dbReference>
<dbReference type="PANTHER" id="PTHR42718">
    <property type="entry name" value="MAJOR FACILITATOR SUPERFAMILY MULTIDRUG TRANSPORTER MFSC"/>
    <property type="match status" value="1"/>
</dbReference>
<feature type="transmembrane region" description="Helical" evidence="6">
    <location>
        <begin position="207"/>
        <end position="224"/>
    </location>
</feature>
<feature type="transmembrane region" description="Helical" evidence="6">
    <location>
        <begin position="334"/>
        <end position="354"/>
    </location>
</feature>
<evidence type="ECO:0000256" key="3">
    <source>
        <dbReference type="ARBA" id="ARBA00022989"/>
    </source>
</evidence>
<feature type="region of interest" description="Disordered" evidence="5">
    <location>
        <begin position="508"/>
        <end position="532"/>
    </location>
</feature>
<feature type="transmembrane region" description="Helical" evidence="6">
    <location>
        <begin position="236"/>
        <end position="254"/>
    </location>
</feature>
<evidence type="ECO:0000259" key="7">
    <source>
        <dbReference type="PROSITE" id="PS50850"/>
    </source>
</evidence>
<proteinExistence type="predicted"/>
<dbReference type="Pfam" id="PF07690">
    <property type="entry name" value="MFS_1"/>
    <property type="match status" value="1"/>
</dbReference>
<feature type="transmembrane region" description="Helical" evidence="6">
    <location>
        <begin position="482"/>
        <end position="501"/>
    </location>
</feature>
<sequence length="532" mass="53711">MNTSRTGAVEIARWTRAQYWVLAVSCLGVALVVAAMAALYSALPQIAVATGATQAQLTWIVDGYTLVLACLVLPAGAIGDRYGRRTVLVAGLAVFAAASALPLVLTDPVWLIAARALAGAGAALVMPSTLSILTAGFALAHRGRAVGVWAGVAGSGAVLGILGAGMLLERWSWQSVFVGLTVAGIVLAGLACTIAESRQPEHPPVDGIGAATVAVAIAAIVFAAVEVPARGWADPLVAVTAGVGVVAAVAFVAVELRISAPLLDVRLFGRRGFGAGSLSVTIQFLVTFGVFLLLVQYLQLILGYGPLASALALAPMVAPLAMISVIAPWLSSMVGLRVMTVTGLLTIAAGLVLVSRLDLAANYLDLLWPLLIMSAGLGLCTAPATYAIVADTPEAKHGVAAAVNDAAREIGAAIGIAVAGSVLAAGYTQRIQPALPRLPESAREPVADSLAAALQVAEKGGPAAQPLAEYAKAAFVHGSGEAALVLAAITAAGAIVLAVLAPGPTTRRCRAQPSCTMAPASRTSPTREGRPA</sequence>
<comment type="subcellular location">
    <subcellularLocation>
        <location evidence="1">Cell membrane</location>
        <topology evidence="1">Multi-pass membrane protein</topology>
    </subcellularLocation>
</comment>
<gene>
    <name evidence="8" type="ORF">BOX37_27360</name>
</gene>
<dbReference type="KEGG" id="nsl:BOX37_27360"/>
<dbReference type="Gene3D" id="1.20.1250.20">
    <property type="entry name" value="MFS general substrate transporter like domains"/>
    <property type="match status" value="1"/>
</dbReference>
<feature type="transmembrane region" description="Helical" evidence="6">
    <location>
        <begin position="304"/>
        <end position="327"/>
    </location>
</feature>
<dbReference type="Proteomes" id="UP000183810">
    <property type="component" value="Chromosome"/>
</dbReference>
<dbReference type="EMBL" id="CP018082">
    <property type="protein sequence ID" value="APE37030.1"/>
    <property type="molecule type" value="Genomic_DNA"/>
</dbReference>
<dbReference type="InterPro" id="IPR011701">
    <property type="entry name" value="MFS"/>
</dbReference>
<evidence type="ECO:0000313" key="8">
    <source>
        <dbReference type="EMBL" id="APE37030.1"/>
    </source>
</evidence>
<feature type="domain" description="Major facilitator superfamily (MFS) profile" evidence="7">
    <location>
        <begin position="21"/>
        <end position="505"/>
    </location>
</feature>
<dbReference type="InterPro" id="IPR020846">
    <property type="entry name" value="MFS_dom"/>
</dbReference>
<feature type="transmembrane region" description="Helical" evidence="6">
    <location>
        <begin position="173"/>
        <end position="195"/>
    </location>
</feature>
<evidence type="ECO:0000313" key="9">
    <source>
        <dbReference type="Proteomes" id="UP000183810"/>
    </source>
</evidence>
<reference evidence="8" key="1">
    <citation type="submission" date="2016-11" db="EMBL/GenBank/DDBJ databases">
        <authorList>
            <person name="Jaros S."/>
            <person name="Januszkiewicz K."/>
            <person name="Wedrychowicz H."/>
        </authorList>
    </citation>
    <scope>NUCLEOTIDE SEQUENCE [LARGE SCALE GENOMIC DNA]</scope>
    <source>
        <strain evidence="8">Y48</strain>
    </source>
</reference>
<keyword evidence="9" id="KW-1185">Reference proteome</keyword>
<feature type="transmembrane region" description="Helical" evidence="6">
    <location>
        <begin position="146"/>
        <end position="167"/>
    </location>
</feature>
<feature type="transmembrane region" description="Helical" evidence="6">
    <location>
        <begin position="410"/>
        <end position="428"/>
    </location>
</feature>
<dbReference type="GO" id="GO:0005886">
    <property type="term" value="C:plasma membrane"/>
    <property type="evidence" value="ECO:0007669"/>
    <property type="project" value="UniProtKB-SubCell"/>
</dbReference>
<dbReference type="InterPro" id="IPR036259">
    <property type="entry name" value="MFS_trans_sf"/>
</dbReference>
<keyword evidence="4 6" id="KW-0472">Membrane</keyword>
<feature type="transmembrane region" description="Helical" evidence="6">
    <location>
        <begin position="275"/>
        <end position="298"/>
    </location>
</feature>
<keyword evidence="2 6" id="KW-0812">Transmembrane</keyword>
<name>A0A1J0VYE7_9NOCA</name>
<accession>A0A1J0VYE7</accession>
<dbReference type="AlphaFoldDB" id="A0A1J0VYE7"/>
<feature type="transmembrane region" description="Helical" evidence="6">
    <location>
        <begin position="117"/>
        <end position="139"/>
    </location>
</feature>
<dbReference type="CDD" id="cd17321">
    <property type="entry name" value="MFS_MMR_MDR_like"/>
    <property type="match status" value="1"/>
</dbReference>
<feature type="transmembrane region" description="Helical" evidence="6">
    <location>
        <begin position="366"/>
        <end position="389"/>
    </location>
</feature>
<dbReference type="Gene3D" id="1.20.1720.10">
    <property type="entry name" value="Multidrug resistance protein D"/>
    <property type="match status" value="1"/>
</dbReference>
<evidence type="ECO:0000256" key="6">
    <source>
        <dbReference type="SAM" id="Phobius"/>
    </source>
</evidence>
<evidence type="ECO:0000256" key="2">
    <source>
        <dbReference type="ARBA" id="ARBA00022692"/>
    </source>
</evidence>
<dbReference type="SUPFAM" id="SSF103473">
    <property type="entry name" value="MFS general substrate transporter"/>
    <property type="match status" value="1"/>
</dbReference>
<dbReference type="OrthoDB" id="9781469at2"/>
<dbReference type="GO" id="GO:0022857">
    <property type="term" value="F:transmembrane transporter activity"/>
    <property type="evidence" value="ECO:0007669"/>
    <property type="project" value="InterPro"/>
</dbReference>
<feature type="transmembrane region" description="Helical" evidence="6">
    <location>
        <begin position="20"/>
        <end position="43"/>
    </location>
</feature>